<evidence type="ECO:0000313" key="11">
    <source>
        <dbReference type="Proteomes" id="UP001217918"/>
    </source>
</evidence>
<feature type="domain" description="EF-hand" evidence="9">
    <location>
        <begin position="332"/>
        <end position="367"/>
    </location>
</feature>
<evidence type="ECO:0000259" key="9">
    <source>
        <dbReference type="PROSITE" id="PS50222"/>
    </source>
</evidence>
<dbReference type="PROSITE" id="PS01357">
    <property type="entry name" value="ZF_ZZ_1"/>
    <property type="match status" value="1"/>
</dbReference>
<keyword evidence="5" id="KW-0106">Calcium</keyword>
<dbReference type="InterPro" id="IPR018247">
    <property type="entry name" value="EF_Hand_1_Ca_BS"/>
</dbReference>
<feature type="compositionally biased region" description="Basic and acidic residues" evidence="7">
    <location>
        <begin position="527"/>
        <end position="545"/>
    </location>
</feature>
<evidence type="ECO:0000256" key="2">
    <source>
        <dbReference type="ARBA" id="ARBA00022737"/>
    </source>
</evidence>
<dbReference type="CDD" id="cd00051">
    <property type="entry name" value="EFh"/>
    <property type="match status" value="1"/>
</dbReference>
<sequence>MQFSTSAPSTLTRPRVSIALISAVATATVGYLLYRVLCDPLLSEPAGGQRLHRSNAVRHRRRALTDPHGQRDRERRDSTSSAGSPSTSHGDGDGDGGDENNDATIRPLADGETVADEQVLDNDWWNEPGSQPPHQRAGQNIVSLLFRVSEDNARRNAYVHRGCECNACGISPIRGIRYRCANCADFDLCETCESQGLHIKTHIFYKVKVPAPRFGPRQMQPVWYSGDPETCLRSLPRGVIAKLSRETGFERPELEAFWEQWTFMANTEWREDPDDLCLAMDRKTFGRCLVPCAGFRYAAPHLLHDRMFAFYDTNNDDLISFREFLLGLSYRKQRDKLKKIFQGYDIDRDGYVSRRDFLRIFRAYYVLFKQMHKDILDGLDDQVMSSAEVHHLVSSRQPLSSLFGRENRVPEADRDRPMEGKMFHCNGEVTVSDGKNGVVNEDRADTSDREAILSNLYARDSAADFAWSPLFPPSPRSSGPADSYWSAVLNPPTRLDELPELLAHPMTRLGEETSDDQQEARVNGVDLPRRDENSAEDETCRENLRPRPGRADAPPSEAVTDRVPTESQLWARHQRRMKRKNRAIARRKLLDRWRRRQFYLDEEEGATPPDGWDDSEDILNGLNGMPESSKAAQAAPISPRSRSSSKVRFAEDTEDYEVRSNPSTSSRSVPERWGGMDIPDAERDAGKEILYQVTQQAFNELLDVLFRAKEDLTIQAVQSRQERDKYRHLFQHIDLGEMDRKRREHEATGDHDRDHAVRDTTLSELLRTSGHTVDDLLTVRRETPGVMVEISEEVVDGLDGDKTGPYSAAPFLESCETPPAPASSLTEGRDPTMPQFRPDSAMLPETDRPGMNGHPSSSSSHSYRGPTEADRQRVEASIDPKTNTTVTSQQLIAWKRLDMADQEAMQRGGWGRLSYQEFEEIYKVEEGEGNRIDYLGSWIDFCLP</sequence>
<dbReference type="EMBL" id="JAQQPM010000007">
    <property type="protein sequence ID" value="KAK2073847.1"/>
    <property type="molecule type" value="Genomic_DNA"/>
</dbReference>
<dbReference type="InterPro" id="IPR043145">
    <property type="entry name" value="Znf_ZZ_sf"/>
</dbReference>
<feature type="compositionally biased region" description="Basic residues" evidence="7">
    <location>
        <begin position="50"/>
        <end position="62"/>
    </location>
</feature>
<keyword evidence="2" id="KW-0677">Repeat</keyword>
<feature type="compositionally biased region" description="Low complexity" evidence="7">
    <location>
        <begin position="631"/>
        <end position="644"/>
    </location>
</feature>
<evidence type="ECO:0000256" key="6">
    <source>
        <dbReference type="PROSITE-ProRule" id="PRU00228"/>
    </source>
</evidence>
<comment type="caution">
    <text evidence="10">The sequence shown here is derived from an EMBL/GenBank/DDBJ whole genome shotgun (WGS) entry which is preliminary data.</text>
</comment>
<feature type="region of interest" description="Disordered" evidence="7">
    <location>
        <begin position="796"/>
        <end position="885"/>
    </location>
</feature>
<dbReference type="Gene3D" id="1.10.238.10">
    <property type="entry name" value="EF-hand"/>
    <property type="match status" value="1"/>
</dbReference>
<dbReference type="GO" id="GO:0005829">
    <property type="term" value="C:cytosol"/>
    <property type="evidence" value="ECO:0007669"/>
    <property type="project" value="TreeGrafter"/>
</dbReference>
<organism evidence="10 11">
    <name type="scientific">Phyllachora maydis</name>
    <dbReference type="NCBI Taxonomy" id="1825666"/>
    <lineage>
        <taxon>Eukaryota</taxon>
        <taxon>Fungi</taxon>
        <taxon>Dikarya</taxon>
        <taxon>Ascomycota</taxon>
        <taxon>Pezizomycotina</taxon>
        <taxon>Sordariomycetes</taxon>
        <taxon>Sordariomycetidae</taxon>
        <taxon>Phyllachorales</taxon>
        <taxon>Phyllachoraceae</taxon>
        <taxon>Phyllachora</taxon>
    </lineage>
</organism>
<dbReference type="InterPro" id="IPR028846">
    <property type="entry name" value="Recoverin"/>
</dbReference>
<feature type="region of interest" description="Disordered" evidence="7">
    <location>
        <begin position="44"/>
        <end position="112"/>
    </location>
</feature>
<protein>
    <submittedName>
        <fullName evidence="10">Uncharacterized protein</fullName>
    </submittedName>
</protein>
<evidence type="ECO:0000256" key="3">
    <source>
        <dbReference type="ARBA" id="ARBA00022771"/>
    </source>
</evidence>
<dbReference type="PROSITE" id="PS00018">
    <property type="entry name" value="EF_HAND_1"/>
    <property type="match status" value="1"/>
</dbReference>
<dbReference type="PANTHER" id="PTHR23055">
    <property type="entry name" value="CALCIUM BINDING PROTEINS"/>
    <property type="match status" value="1"/>
</dbReference>
<evidence type="ECO:0000259" key="8">
    <source>
        <dbReference type="PROSITE" id="PS50135"/>
    </source>
</evidence>
<name>A0AAD9MEV3_9PEZI</name>
<dbReference type="PANTHER" id="PTHR23055:SF187">
    <property type="entry name" value="EF HAND DOMAIN PROTEIN (AFU_ORTHOLOGUE AFUA_6G07310)"/>
    <property type="match status" value="1"/>
</dbReference>
<feature type="compositionally biased region" description="Acidic residues" evidence="7">
    <location>
        <begin position="603"/>
        <end position="617"/>
    </location>
</feature>
<evidence type="ECO:0000256" key="5">
    <source>
        <dbReference type="ARBA" id="ARBA00022837"/>
    </source>
</evidence>
<dbReference type="InterPro" id="IPR002048">
    <property type="entry name" value="EF_hand_dom"/>
</dbReference>
<dbReference type="PROSITE" id="PS50222">
    <property type="entry name" value="EF_HAND_2"/>
    <property type="match status" value="1"/>
</dbReference>
<dbReference type="AlphaFoldDB" id="A0AAD9MEV3"/>
<feature type="region of interest" description="Disordered" evidence="7">
    <location>
        <begin position="509"/>
        <end position="578"/>
    </location>
</feature>
<dbReference type="SUPFAM" id="SSF47473">
    <property type="entry name" value="EF-hand"/>
    <property type="match status" value="1"/>
</dbReference>
<keyword evidence="1" id="KW-0479">Metal-binding</keyword>
<dbReference type="SMART" id="SM00054">
    <property type="entry name" value="EFh"/>
    <property type="match status" value="2"/>
</dbReference>
<reference evidence="10" key="1">
    <citation type="journal article" date="2023" name="Mol. Plant Microbe Interact.">
        <title>Elucidating the Obligate Nature and Biological Capacity of an Invasive Fungal Corn Pathogen.</title>
        <authorList>
            <person name="MacCready J.S."/>
            <person name="Roggenkamp E.M."/>
            <person name="Gdanetz K."/>
            <person name="Chilvers M.I."/>
        </authorList>
    </citation>
    <scope>NUCLEOTIDE SEQUENCE</scope>
    <source>
        <strain evidence="10">PM02</strain>
    </source>
</reference>
<dbReference type="SMART" id="SM00291">
    <property type="entry name" value="ZnF_ZZ"/>
    <property type="match status" value="1"/>
</dbReference>
<dbReference type="InterPro" id="IPR011992">
    <property type="entry name" value="EF-hand-dom_pair"/>
</dbReference>
<evidence type="ECO:0000256" key="7">
    <source>
        <dbReference type="SAM" id="MobiDB-lite"/>
    </source>
</evidence>
<dbReference type="Proteomes" id="UP001217918">
    <property type="component" value="Unassembled WGS sequence"/>
</dbReference>
<dbReference type="SUPFAM" id="SSF57850">
    <property type="entry name" value="RING/U-box"/>
    <property type="match status" value="1"/>
</dbReference>
<evidence type="ECO:0000256" key="1">
    <source>
        <dbReference type="ARBA" id="ARBA00022723"/>
    </source>
</evidence>
<keyword evidence="11" id="KW-1185">Reference proteome</keyword>
<dbReference type="Pfam" id="PF00569">
    <property type="entry name" value="ZZ"/>
    <property type="match status" value="1"/>
</dbReference>
<dbReference type="GO" id="GO:0016020">
    <property type="term" value="C:membrane"/>
    <property type="evidence" value="ECO:0007669"/>
    <property type="project" value="TreeGrafter"/>
</dbReference>
<gene>
    <name evidence="10" type="ORF">P8C59_008093</name>
</gene>
<dbReference type="Gene3D" id="3.30.60.90">
    <property type="match status" value="1"/>
</dbReference>
<keyword evidence="3 6" id="KW-0863">Zinc-finger</keyword>
<dbReference type="InterPro" id="IPR000433">
    <property type="entry name" value="Znf_ZZ"/>
</dbReference>
<feature type="region of interest" description="Disordered" evidence="7">
    <location>
        <begin position="603"/>
        <end position="675"/>
    </location>
</feature>
<dbReference type="PROSITE" id="PS50135">
    <property type="entry name" value="ZF_ZZ_2"/>
    <property type="match status" value="1"/>
</dbReference>
<proteinExistence type="predicted"/>
<keyword evidence="4" id="KW-0862">Zinc</keyword>
<accession>A0AAD9MEV3</accession>
<evidence type="ECO:0000313" key="10">
    <source>
        <dbReference type="EMBL" id="KAK2073847.1"/>
    </source>
</evidence>
<evidence type="ECO:0000256" key="4">
    <source>
        <dbReference type="ARBA" id="ARBA00022833"/>
    </source>
</evidence>
<dbReference type="GO" id="GO:0008270">
    <property type="term" value="F:zinc ion binding"/>
    <property type="evidence" value="ECO:0007669"/>
    <property type="project" value="UniProtKB-KW"/>
</dbReference>
<feature type="compositionally biased region" description="Basic and acidic residues" evidence="7">
    <location>
        <begin position="63"/>
        <end position="78"/>
    </location>
</feature>
<dbReference type="CDD" id="cd02340">
    <property type="entry name" value="ZZ_NBR1_like"/>
    <property type="match status" value="1"/>
</dbReference>
<feature type="compositionally biased region" description="Basic and acidic residues" evidence="7">
    <location>
        <begin position="867"/>
        <end position="878"/>
    </location>
</feature>
<feature type="domain" description="ZZ-type" evidence="8">
    <location>
        <begin position="160"/>
        <end position="212"/>
    </location>
</feature>
<feature type="compositionally biased region" description="Low complexity" evidence="7">
    <location>
        <begin position="79"/>
        <end position="88"/>
    </location>
</feature>
<dbReference type="GO" id="GO:0005509">
    <property type="term" value="F:calcium ion binding"/>
    <property type="evidence" value="ECO:0007669"/>
    <property type="project" value="InterPro"/>
</dbReference>